<dbReference type="EMBL" id="CP117812">
    <property type="protein sequence ID" value="WDE97990.1"/>
    <property type="molecule type" value="Genomic_DNA"/>
</dbReference>
<protein>
    <submittedName>
        <fullName evidence="1">Uncharacterized protein</fullName>
    </submittedName>
</protein>
<sequence>MLIGDKVFERKSFEKTDQIISNFCTQEFLNKNSIIRNERVNKTLLELIELAPRNSFLLREVIDYTAKITESHILDGKFNITAFERWLNQHSGLNESEQFVIRGKVSGKHIPRDEYQLYFPIGHDKYYPNSHYVTAHNPPDLDSTTGSFIGWLDAFSCKVGQTLTVWNVPQGEPSPLISHYFNKIFTNHVFSRVAKHKSVISPVAMDIVNQHKLIRVTGDSNIRDFQHDRNTNHIIVVDDDGYFLGDWRVTDVDAVGRIQRLLNITIHSYEKVLISTFTELMSREKITRQEIQSYLDSSFNSNLSNSHMSLQRYHHHDCELLDLYLKKALKLEHGSKTSFLEFFRFMDKVSKSEYCEFVDYMNSFLTPENFDFQNETFSLATSKIFATFNKAFDKLSSSIQAGRDYYDRMDLALAIKKDVLGNTPNYVSTKAEPTEIKHKLRGYQHVTVCFPDKKQRIIPVGVIHRSDMVNDSLGSVTLRDFCNRDEIKIGPSVRTISAIDHHRAEIDSRECMTITIADVQSVNVLIAEQAFTINDRYGCQNQSLHSIDDQMDMITNKTDPHSKDFSLLNRLVQKKQAIYKSGVKYFINPEREFIEYSLMLNAIIDDTDLFNKCAWRDLTAIANLVNRMKSIICRTEIQVLNLDKYNRSSKTDLKAAINEFLHNEDVTSFYKNIFDHREVLISQWLSNSKEHQFCYEDRKIQNEFCAISQLKLFPNNRKCFKQHRDTLLANWLNSNEVVARKSSVVDFYMQMNSTIETKSSQSSSTDEYDEIWIRISSNSEQAESRLRLFLSTFTQSAKYPDIIERVTIEGGNAEENKSLKQIVTNHLKIACTIKKTADKRSIICLTIKQSSLNSRKADITPFLPK</sequence>
<gene>
    <name evidence="1" type="ORF">PQO03_19365</name>
</gene>
<dbReference type="Proteomes" id="UP001214250">
    <property type="component" value="Chromosome 2"/>
</dbReference>
<accession>A0ABY7VXP7</accession>
<organism evidence="1 2">
    <name type="scientific">Lentisphaera profundi</name>
    <dbReference type="NCBI Taxonomy" id="1658616"/>
    <lineage>
        <taxon>Bacteria</taxon>
        <taxon>Pseudomonadati</taxon>
        <taxon>Lentisphaerota</taxon>
        <taxon>Lentisphaeria</taxon>
        <taxon>Lentisphaerales</taxon>
        <taxon>Lentisphaeraceae</taxon>
        <taxon>Lentisphaera</taxon>
    </lineage>
</organism>
<keyword evidence="2" id="KW-1185">Reference proteome</keyword>
<proteinExistence type="predicted"/>
<evidence type="ECO:0000313" key="2">
    <source>
        <dbReference type="Proteomes" id="UP001214250"/>
    </source>
</evidence>
<dbReference type="RefSeq" id="WP_274152708.1">
    <property type="nucleotide sequence ID" value="NZ_CP117812.1"/>
</dbReference>
<reference evidence="1 2" key="1">
    <citation type="submission" date="2023-02" db="EMBL/GenBank/DDBJ databases">
        <title>Genome sequence of Lentisphaera profundi SAORIC-696.</title>
        <authorList>
            <person name="Kim e."/>
            <person name="Cho J.-C."/>
            <person name="Choi A."/>
            <person name="Kang I."/>
        </authorList>
    </citation>
    <scope>NUCLEOTIDE SEQUENCE [LARGE SCALE GENOMIC DNA]</scope>
    <source>
        <strain evidence="1 2">SAORIC-696</strain>
    </source>
</reference>
<name>A0ABY7VXP7_9BACT</name>
<evidence type="ECO:0000313" key="1">
    <source>
        <dbReference type="EMBL" id="WDE97990.1"/>
    </source>
</evidence>